<dbReference type="AlphaFoldDB" id="A0A0D2NTW0"/>
<protein>
    <submittedName>
        <fullName evidence="2">Uncharacterized protein</fullName>
    </submittedName>
</protein>
<sequence length="73" mass="8112">MYSGECYVKFMVLMLSSLLSCLSSIIPLTLVVSSVTPPYSMRPSLCRAPKRAEFTQRFLSSSIGVHRKVHAVC</sequence>
<evidence type="ECO:0000313" key="2">
    <source>
        <dbReference type="EMBL" id="KJA22294.1"/>
    </source>
</evidence>
<dbReference type="Proteomes" id="UP000054270">
    <property type="component" value="Unassembled WGS sequence"/>
</dbReference>
<organism evidence="2 3">
    <name type="scientific">Hypholoma sublateritium (strain FD-334 SS-4)</name>
    <dbReference type="NCBI Taxonomy" id="945553"/>
    <lineage>
        <taxon>Eukaryota</taxon>
        <taxon>Fungi</taxon>
        <taxon>Dikarya</taxon>
        <taxon>Basidiomycota</taxon>
        <taxon>Agaricomycotina</taxon>
        <taxon>Agaricomycetes</taxon>
        <taxon>Agaricomycetidae</taxon>
        <taxon>Agaricales</taxon>
        <taxon>Agaricineae</taxon>
        <taxon>Strophariaceae</taxon>
        <taxon>Hypholoma</taxon>
    </lineage>
</organism>
<keyword evidence="3" id="KW-1185">Reference proteome</keyword>
<accession>A0A0D2NTW0</accession>
<feature type="transmembrane region" description="Helical" evidence="1">
    <location>
        <begin position="12"/>
        <end position="35"/>
    </location>
</feature>
<keyword evidence="1" id="KW-0472">Membrane</keyword>
<dbReference type="EMBL" id="KN817551">
    <property type="protein sequence ID" value="KJA22294.1"/>
    <property type="molecule type" value="Genomic_DNA"/>
</dbReference>
<name>A0A0D2NTW0_HYPSF</name>
<evidence type="ECO:0000256" key="1">
    <source>
        <dbReference type="SAM" id="Phobius"/>
    </source>
</evidence>
<keyword evidence="1" id="KW-1133">Transmembrane helix</keyword>
<reference evidence="3" key="1">
    <citation type="submission" date="2014-04" db="EMBL/GenBank/DDBJ databases">
        <title>Evolutionary Origins and Diversification of the Mycorrhizal Mutualists.</title>
        <authorList>
            <consortium name="DOE Joint Genome Institute"/>
            <consortium name="Mycorrhizal Genomics Consortium"/>
            <person name="Kohler A."/>
            <person name="Kuo A."/>
            <person name="Nagy L.G."/>
            <person name="Floudas D."/>
            <person name="Copeland A."/>
            <person name="Barry K.W."/>
            <person name="Cichocki N."/>
            <person name="Veneault-Fourrey C."/>
            <person name="LaButti K."/>
            <person name="Lindquist E.A."/>
            <person name="Lipzen A."/>
            <person name="Lundell T."/>
            <person name="Morin E."/>
            <person name="Murat C."/>
            <person name="Riley R."/>
            <person name="Ohm R."/>
            <person name="Sun H."/>
            <person name="Tunlid A."/>
            <person name="Henrissat B."/>
            <person name="Grigoriev I.V."/>
            <person name="Hibbett D.S."/>
            <person name="Martin F."/>
        </authorList>
    </citation>
    <scope>NUCLEOTIDE SEQUENCE [LARGE SCALE GENOMIC DNA]</scope>
    <source>
        <strain evidence="3">FD-334 SS-4</strain>
    </source>
</reference>
<evidence type="ECO:0000313" key="3">
    <source>
        <dbReference type="Proteomes" id="UP000054270"/>
    </source>
</evidence>
<proteinExistence type="predicted"/>
<keyword evidence="1" id="KW-0812">Transmembrane</keyword>
<gene>
    <name evidence="2" type="ORF">HYPSUDRAFT_87509</name>
</gene>